<dbReference type="PROSITE" id="PS50059">
    <property type="entry name" value="FKBP_PPIASE"/>
    <property type="match status" value="1"/>
</dbReference>
<evidence type="ECO:0000259" key="13">
    <source>
        <dbReference type="PROSITE" id="PS50059"/>
    </source>
</evidence>
<evidence type="ECO:0000313" key="14">
    <source>
        <dbReference type="EMBL" id="KAK9989504.1"/>
    </source>
</evidence>
<feature type="domain" description="PPIase FKBP-type" evidence="13">
    <location>
        <begin position="175"/>
        <end position="274"/>
    </location>
</feature>
<keyword evidence="7" id="KW-0809">Transit peptide</keyword>
<evidence type="ECO:0000256" key="3">
    <source>
        <dbReference type="ARBA" id="ARBA00006577"/>
    </source>
</evidence>
<evidence type="ECO:0000256" key="12">
    <source>
        <dbReference type="SAM" id="Phobius"/>
    </source>
</evidence>
<dbReference type="AlphaFoldDB" id="A0AAW2BXB2"/>
<proteinExistence type="inferred from homology"/>
<evidence type="ECO:0000256" key="7">
    <source>
        <dbReference type="ARBA" id="ARBA00022946"/>
    </source>
</evidence>
<dbReference type="InterPro" id="IPR001179">
    <property type="entry name" value="PPIase_FKBP_dom"/>
</dbReference>
<reference evidence="14 15" key="1">
    <citation type="submission" date="2024-01" db="EMBL/GenBank/DDBJ databases">
        <title>A telomere-to-telomere, gap-free genome of sweet tea (Lithocarpus litseifolius).</title>
        <authorList>
            <person name="Zhou J."/>
        </authorList>
    </citation>
    <scope>NUCLEOTIDE SEQUENCE [LARGE SCALE GENOMIC DNA]</scope>
    <source>
        <strain evidence="14">Zhou-2022a</strain>
        <tissue evidence="14">Leaf</tissue>
    </source>
</reference>
<dbReference type="EMBL" id="JAZDWU010000010">
    <property type="protein sequence ID" value="KAK9989504.1"/>
    <property type="molecule type" value="Genomic_DNA"/>
</dbReference>
<dbReference type="Gene3D" id="3.10.50.40">
    <property type="match status" value="1"/>
</dbReference>
<keyword evidence="8" id="KW-0793">Thylakoid</keyword>
<organism evidence="14 15">
    <name type="scientific">Lithocarpus litseifolius</name>
    <dbReference type="NCBI Taxonomy" id="425828"/>
    <lineage>
        <taxon>Eukaryota</taxon>
        <taxon>Viridiplantae</taxon>
        <taxon>Streptophyta</taxon>
        <taxon>Embryophyta</taxon>
        <taxon>Tracheophyta</taxon>
        <taxon>Spermatophyta</taxon>
        <taxon>Magnoliopsida</taxon>
        <taxon>eudicotyledons</taxon>
        <taxon>Gunneridae</taxon>
        <taxon>Pentapetalae</taxon>
        <taxon>rosids</taxon>
        <taxon>fabids</taxon>
        <taxon>Fagales</taxon>
        <taxon>Fagaceae</taxon>
        <taxon>Lithocarpus</taxon>
    </lineage>
</organism>
<evidence type="ECO:0000256" key="5">
    <source>
        <dbReference type="ARBA" id="ARBA00022528"/>
    </source>
</evidence>
<keyword evidence="12" id="KW-0812">Transmembrane</keyword>
<dbReference type="InterPro" id="IPR044183">
    <property type="entry name" value="PNSL4/FKBP13-like"/>
</dbReference>
<dbReference type="SUPFAM" id="SSF54534">
    <property type="entry name" value="FKBP-like"/>
    <property type="match status" value="1"/>
</dbReference>
<evidence type="ECO:0000256" key="1">
    <source>
        <dbReference type="ARBA" id="ARBA00000971"/>
    </source>
</evidence>
<keyword evidence="10" id="KW-1015">Disulfide bond</keyword>
<dbReference type="InterPro" id="IPR046357">
    <property type="entry name" value="PPIase_dom_sf"/>
</dbReference>
<evidence type="ECO:0000256" key="10">
    <source>
        <dbReference type="ARBA" id="ARBA00023157"/>
    </source>
</evidence>
<dbReference type="GO" id="GO:0003755">
    <property type="term" value="F:peptidyl-prolyl cis-trans isomerase activity"/>
    <property type="evidence" value="ECO:0007669"/>
    <property type="project" value="UniProtKB-KW"/>
</dbReference>
<evidence type="ECO:0000256" key="2">
    <source>
        <dbReference type="ARBA" id="ARBA00004456"/>
    </source>
</evidence>
<evidence type="ECO:0000256" key="8">
    <source>
        <dbReference type="ARBA" id="ARBA00023078"/>
    </source>
</evidence>
<dbReference type="Proteomes" id="UP001459277">
    <property type="component" value="Unassembled WGS sequence"/>
</dbReference>
<dbReference type="GO" id="GO:0009543">
    <property type="term" value="C:chloroplast thylakoid lumen"/>
    <property type="evidence" value="ECO:0007669"/>
    <property type="project" value="UniProtKB-SubCell"/>
</dbReference>
<evidence type="ECO:0000313" key="15">
    <source>
        <dbReference type="Proteomes" id="UP001459277"/>
    </source>
</evidence>
<dbReference type="EC" id="5.2.1.8" evidence="4 11"/>
<name>A0AAW2BXB2_9ROSI</name>
<keyword evidence="9 11" id="KW-0697">Rotamase</keyword>
<comment type="subcellular location">
    <subcellularLocation>
        <location evidence="2">Plastid</location>
        <location evidence="2">Chloroplast thylakoid lumen</location>
    </subcellularLocation>
</comment>
<keyword evidence="15" id="KW-1185">Reference proteome</keyword>
<evidence type="ECO:0000256" key="4">
    <source>
        <dbReference type="ARBA" id="ARBA00013194"/>
    </source>
</evidence>
<keyword evidence="12" id="KW-1133">Transmembrane helix</keyword>
<sequence length="274" mass="29561">MSAKRSVAKQEQIEKLDWTENAIVSPLQGLTVINYIPELINNPILFISFEVLVGGGLEMSLLAFSIRTVNPRKFRIPNKRLIKSSDSKEASNIRFSSQFPQKNSLPIVQKNVNPITLLSRREALGFSFCFGFLDVLLQPEESVAAEAAPCELTIAPSGLAFCDKVVGTGPEAAKGQLIKAHYVGKLENGKVFDSSYNRGKPLTFRVGVGEVIKGWDQGILGGDGIPPMLAGGKRMLKLPPELGYGVRGAGCKGGSCIIPPDSVLLFDVEFVGKA</sequence>
<accession>A0AAW2BXB2</accession>
<dbReference type="PANTHER" id="PTHR47833:SF2">
    <property type="entry name" value="PEPTIDYLPROLYL ISOMERASE"/>
    <property type="match status" value="1"/>
</dbReference>
<keyword evidence="5" id="KW-0150">Chloroplast</keyword>
<comment type="similarity">
    <text evidence="3">Belongs to the FKBP-type PPIase family.</text>
</comment>
<evidence type="ECO:0000256" key="9">
    <source>
        <dbReference type="ARBA" id="ARBA00023110"/>
    </source>
</evidence>
<evidence type="ECO:0000256" key="6">
    <source>
        <dbReference type="ARBA" id="ARBA00022640"/>
    </source>
</evidence>
<comment type="caution">
    <text evidence="14">The sequence shown here is derived from an EMBL/GenBank/DDBJ whole genome shotgun (WGS) entry which is preliminary data.</text>
</comment>
<keyword evidence="12" id="KW-0472">Membrane</keyword>
<evidence type="ECO:0000256" key="11">
    <source>
        <dbReference type="PROSITE-ProRule" id="PRU00277"/>
    </source>
</evidence>
<keyword evidence="11" id="KW-0413">Isomerase</keyword>
<gene>
    <name evidence="14" type="ORF">SO802_029743</name>
</gene>
<keyword evidence="6" id="KW-0934">Plastid</keyword>
<dbReference type="PANTHER" id="PTHR47833">
    <property type="entry name" value="PHOTOSYNTHETIC NDH SUBUNIT OF LUMENAL LOCATION 4, CHLOROPLASTIC"/>
    <property type="match status" value="1"/>
</dbReference>
<dbReference type="Pfam" id="PF00254">
    <property type="entry name" value="FKBP_C"/>
    <property type="match status" value="1"/>
</dbReference>
<feature type="transmembrane region" description="Helical" evidence="12">
    <location>
        <begin position="44"/>
        <end position="66"/>
    </location>
</feature>
<dbReference type="FunFam" id="3.10.50.40:FF:000032">
    <property type="entry name" value="Peptidylprolyl isomerase"/>
    <property type="match status" value="1"/>
</dbReference>
<protein>
    <recommendedName>
        <fullName evidence="4 11">peptidylprolyl isomerase</fullName>
        <ecNumber evidence="4 11">5.2.1.8</ecNumber>
    </recommendedName>
</protein>
<comment type="catalytic activity">
    <reaction evidence="1 11">
        <text>[protein]-peptidylproline (omega=180) = [protein]-peptidylproline (omega=0)</text>
        <dbReference type="Rhea" id="RHEA:16237"/>
        <dbReference type="Rhea" id="RHEA-COMP:10747"/>
        <dbReference type="Rhea" id="RHEA-COMP:10748"/>
        <dbReference type="ChEBI" id="CHEBI:83833"/>
        <dbReference type="ChEBI" id="CHEBI:83834"/>
        <dbReference type="EC" id="5.2.1.8"/>
    </reaction>
</comment>